<dbReference type="InterPro" id="IPR029063">
    <property type="entry name" value="SAM-dependent_MTases_sf"/>
</dbReference>
<proteinExistence type="predicted"/>
<dbReference type="InterPro" id="IPR013216">
    <property type="entry name" value="Methyltransf_11"/>
</dbReference>
<dbReference type="Gene3D" id="3.40.50.150">
    <property type="entry name" value="Vaccinia Virus protein VP39"/>
    <property type="match status" value="1"/>
</dbReference>
<reference evidence="3" key="1">
    <citation type="submission" date="2017-06" db="EMBL/GenBank/DDBJ databases">
        <authorList>
            <person name="Varghese N."/>
            <person name="Submissions S."/>
        </authorList>
    </citation>
    <scope>NUCLEOTIDE SEQUENCE [LARGE SCALE GENOMIC DNA]</scope>
    <source>
        <strain evidence="3">JAD2</strain>
    </source>
</reference>
<sequence>MSDAPALPPICDYEETDYEAFWRAGRAYEDLAERIALRALLPPRGRRLVEIGAGFGRLADLYAGYEEVYLLDYARSQVEAARRRWGHDPRFRFVVGDLYRLPFMPGSFDVIVMVRVIHHVRDVPRALREIHEVLRPGGVFILEFANKRNLKAILRYVVGAQSWSPFSPEPVEFAPLHFDFHPAWMRARLEEAGFQIQRERAVSHFRHPWLKRLIPAPALARMDGWVQGIGALWRLTPSLFVRAEAGLVERAMGEGFWRCPLCRRPAREEEAAVVCPEGHRWPREGSLYRMREGI</sequence>
<evidence type="ECO:0000313" key="3">
    <source>
        <dbReference type="Proteomes" id="UP000197025"/>
    </source>
</evidence>
<protein>
    <submittedName>
        <fullName evidence="2">Methylase involved in ubiquinone/menaquinone biosynthesis</fullName>
    </submittedName>
</protein>
<dbReference type="GO" id="GO:0008757">
    <property type="term" value="F:S-adenosylmethionine-dependent methyltransferase activity"/>
    <property type="evidence" value="ECO:0007669"/>
    <property type="project" value="InterPro"/>
</dbReference>
<organism evidence="2 3">
    <name type="scientific">Thermoflexus hugenholtzii JAD2</name>
    <dbReference type="NCBI Taxonomy" id="877466"/>
    <lineage>
        <taxon>Bacteria</taxon>
        <taxon>Bacillati</taxon>
        <taxon>Chloroflexota</taxon>
        <taxon>Thermoflexia</taxon>
        <taxon>Thermoflexales</taxon>
        <taxon>Thermoflexaceae</taxon>
        <taxon>Thermoflexus</taxon>
    </lineage>
</organism>
<dbReference type="InParanoid" id="A0A212QQ66"/>
<dbReference type="Pfam" id="PF08241">
    <property type="entry name" value="Methyltransf_11"/>
    <property type="match status" value="1"/>
</dbReference>
<dbReference type="EMBL" id="FYEK01000015">
    <property type="protein sequence ID" value="SNB61630.1"/>
    <property type="molecule type" value="Genomic_DNA"/>
</dbReference>
<dbReference type="GO" id="GO:0032259">
    <property type="term" value="P:methylation"/>
    <property type="evidence" value="ECO:0007669"/>
    <property type="project" value="UniProtKB-KW"/>
</dbReference>
<feature type="domain" description="Methyltransferase type 11" evidence="1">
    <location>
        <begin position="49"/>
        <end position="142"/>
    </location>
</feature>
<dbReference type="AlphaFoldDB" id="A0A212QQ66"/>
<dbReference type="PANTHER" id="PTHR43591">
    <property type="entry name" value="METHYLTRANSFERASE"/>
    <property type="match status" value="1"/>
</dbReference>
<keyword evidence="2" id="KW-0830">Ubiquinone</keyword>
<dbReference type="Proteomes" id="UP000197025">
    <property type="component" value="Unassembled WGS sequence"/>
</dbReference>
<dbReference type="CDD" id="cd02440">
    <property type="entry name" value="AdoMet_MTases"/>
    <property type="match status" value="1"/>
</dbReference>
<gene>
    <name evidence="2" type="ORF">SAMN02746019_00003590</name>
</gene>
<keyword evidence="3" id="KW-1185">Reference proteome</keyword>
<dbReference type="SUPFAM" id="SSF53335">
    <property type="entry name" value="S-adenosyl-L-methionine-dependent methyltransferases"/>
    <property type="match status" value="1"/>
</dbReference>
<accession>A0A212QQ66</accession>
<dbReference type="OrthoDB" id="9804312at2"/>
<dbReference type="RefSeq" id="WP_088570552.1">
    <property type="nucleotide sequence ID" value="NZ_FYEK01000015.1"/>
</dbReference>
<keyword evidence="2" id="KW-0489">Methyltransferase</keyword>
<evidence type="ECO:0000259" key="1">
    <source>
        <dbReference type="Pfam" id="PF08241"/>
    </source>
</evidence>
<name>A0A212QQ66_9CHLR</name>
<evidence type="ECO:0000313" key="2">
    <source>
        <dbReference type="EMBL" id="SNB61630.1"/>
    </source>
</evidence>
<keyword evidence="2" id="KW-0808">Transferase</keyword>